<dbReference type="InterPro" id="IPR039633">
    <property type="entry name" value="PAP"/>
</dbReference>
<dbReference type="GO" id="GO:0009536">
    <property type="term" value="C:plastid"/>
    <property type="evidence" value="ECO:0007669"/>
    <property type="project" value="UniProtKB-SubCell"/>
</dbReference>
<evidence type="ECO:0000259" key="4">
    <source>
        <dbReference type="Pfam" id="PF04755"/>
    </source>
</evidence>
<dbReference type="EMBL" id="CACTIH010001868">
    <property type="protein sequence ID" value="CAA2966800.1"/>
    <property type="molecule type" value="Genomic_DNA"/>
</dbReference>
<keyword evidence="6" id="KW-1185">Reference proteome</keyword>
<dbReference type="PANTHER" id="PTHR31906">
    <property type="entry name" value="PLASTID-LIPID-ASSOCIATED PROTEIN 4, CHLOROPLASTIC-RELATED"/>
    <property type="match status" value="1"/>
</dbReference>
<sequence>MIASSRINSINISGKNPVQKLKRNYAITAVLPGPEKDPREPGLAVIVEPPLKEPTKIEKLKKKLMDSFNGTDRGLSACSETRAEIVELITQVEAKNPTPALMEALTLLNGKWILA</sequence>
<dbReference type="Pfam" id="PF04755">
    <property type="entry name" value="PAP_fibrillin"/>
    <property type="match status" value="1"/>
</dbReference>
<keyword evidence="2" id="KW-0934">Plastid</keyword>
<comment type="caution">
    <text evidence="5">The sequence shown here is derived from an EMBL/GenBank/DDBJ whole genome shotgun (WGS) entry which is preliminary data.</text>
</comment>
<reference evidence="5 6" key="1">
    <citation type="submission" date="2019-12" db="EMBL/GenBank/DDBJ databases">
        <authorList>
            <person name="Alioto T."/>
            <person name="Alioto T."/>
            <person name="Gomez Garrido J."/>
        </authorList>
    </citation>
    <scope>NUCLEOTIDE SEQUENCE [LARGE SCALE GENOMIC DNA]</scope>
</reference>
<dbReference type="Gramene" id="OE9A024499T2">
    <property type="protein sequence ID" value="OE9A024499C2"/>
    <property type="gene ID" value="OE9A024499"/>
</dbReference>
<accession>A0A8S0QIC9</accession>
<evidence type="ECO:0000313" key="5">
    <source>
        <dbReference type="EMBL" id="CAA2966800.1"/>
    </source>
</evidence>
<evidence type="ECO:0000256" key="3">
    <source>
        <dbReference type="ARBA" id="ARBA00022946"/>
    </source>
</evidence>
<dbReference type="OrthoDB" id="498392at2759"/>
<name>A0A8S0QIC9_OLEEU</name>
<proteinExistence type="predicted"/>
<evidence type="ECO:0000256" key="2">
    <source>
        <dbReference type="ARBA" id="ARBA00022640"/>
    </source>
</evidence>
<gene>
    <name evidence="5" type="ORF">OLEA9_A024499</name>
</gene>
<feature type="domain" description="Plastid lipid-associated protein/fibrillin conserved" evidence="4">
    <location>
        <begin position="58"/>
        <end position="115"/>
    </location>
</feature>
<dbReference type="InterPro" id="IPR006843">
    <property type="entry name" value="PAP/fibrillin_dom"/>
</dbReference>
<dbReference type="AlphaFoldDB" id="A0A8S0QIC9"/>
<protein>
    <submittedName>
        <fullName evidence="5">Plastid-lipid-associated, chloroplastic</fullName>
    </submittedName>
</protein>
<keyword evidence="3" id="KW-0809">Transit peptide</keyword>
<evidence type="ECO:0000256" key="1">
    <source>
        <dbReference type="ARBA" id="ARBA00004474"/>
    </source>
</evidence>
<comment type="subcellular location">
    <subcellularLocation>
        <location evidence="1">Plastid</location>
    </subcellularLocation>
</comment>
<evidence type="ECO:0000313" key="6">
    <source>
        <dbReference type="Proteomes" id="UP000594638"/>
    </source>
</evidence>
<dbReference type="Proteomes" id="UP000594638">
    <property type="component" value="Unassembled WGS sequence"/>
</dbReference>
<organism evidence="5 6">
    <name type="scientific">Olea europaea subsp. europaea</name>
    <dbReference type="NCBI Taxonomy" id="158383"/>
    <lineage>
        <taxon>Eukaryota</taxon>
        <taxon>Viridiplantae</taxon>
        <taxon>Streptophyta</taxon>
        <taxon>Embryophyta</taxon>
        <taxon>Tracheophyta</taxon>
        <taxon>Spermatophyta</taxon>
        <taxon>Magnoliopsida</taxon>
        <taxon>eudicotyledons</taxon>
        <taxon>Gunneridae</taxon>
        <taxon>Pentapetalae</taxon>
        <taxon>asterids</taxon>
        <taxon>lamiids</taxon>
        <taxon>Lamiales</taxon>
        <taxon>Oleaceae</taxon>
        <taxon>Oleeae</taxon>
        <taxon>Olea</taxon>
    </lineage>
</organism>